<dbReference type="EMBL" id="CP022684">
    <property type="protein sequence ID" value="AUM14214.1"/>
    <property type="molecule type" value="Genomic_DNA"/>
</dbReference>
<dbReference type="InterPro" id="IPR042099">
    <property type="entry name" value="ANL_N_sf"/>
</dbReference>
<dbReference type="PROSITE" id="PS00455">
    <property type="entry name" value="AMP_BINDING"/>
    <property type="match status" value="1"/>
</dbReference>
<dbReference type="Pfam" id="PF23024">
    <property type="entry name" value="AMP-dom_DIP2-like"/>
    <property type="match status" value="1"/>
</dbReference>
<dbReference type="InterPro" id="IPR020806">
    <property type="entry name" value="PKS_PP-bd"/>
</dbReference>
<dbReference type="RefSeq" id="WP_101895588.1">
    <property type="nucleotide sequence ID" value="NZ_CP022684.1"/>
</dbReference>
<keyword evidence="5" id="KW-0276">Fatty acid metabolism</keyword>
<dbReference type="InterPro" id="IPR036736">
    <property type="entry name" value="ACP-like_sf"/>
</dbReference>
<dbReference type="SUPFAM" id="SSF47336">
    <property type="entry name" value="ACP-like"/>
    <property type="match status" value="1"/>
</dbReference>
<dbReference type="GO" id="GO:0006633">
    <property type="term" value="P:fatty acid biosynthetic process"/>
    <property type="evidence" value="ECO:0007669"/>
    <property type="project" value="TreeGrafter"/>
</dbReference>
<sequence>MKGFPEFKNLVQMSSERAAGRGENTFVSFLSESGAPEGNITFSGLDEASRKIAAGLVAKGLSGRNLMLLYVPGLDYIKAFFGCMYAGCVPVPAYPPMGARDIDRLKRVVQDCDAGAILSSSMLMPMIEAWVANPTNGMNLDCIPTDTLMAGQDTSGFEAFDAEPSDIAFLQYTSGSTGHPKGVMVSHENLIANFQQIVWSFAHSNDMDNVLSKLKTVIWLPPFHDMGLIGGVLTPIYAGTEVTLMSPLTFLKNPFVWLKTISDMGAIISGGPNFSYQYCARKITDEQMQQLDLSSWQVAFNGAEPIQVDSLNTFADKFGECGFNASAFLPCYGLAEATLFVAGSPASRGAKVVNADLDQLAKGTVKPVESAKSDSAPLVSSGELAIETDVRIVDPKSHEECAPGDVGEIWVNSPSVAKGYWDKPSFSDSVFRASMKGDDSGKTYMRTGDLGVMHEGELFVTGRIKELIIVAGRNHYPQDIEFSLQTSNPTFRKGCGAAFAISDSGKEHLVIMQEVANIAGDQTDFQQLALAGSRAVATRHGITPKAVVLIAQGTLPKTSSGKIQRTEAKKLYELGNFAPLHTMETSSSQVVRKSSDRKEEARPFTDWQTELYCEMQTWVSDKLNVEPHHIDLGVTFSELGVDSIEAIDLVDRLQDRIERTIPATELMRYPTVKALIDHFASELIEKDLKHEQKEEKENLTKNTA</sequence>
<keyword evidence="2" id="KW-0596">Phosphopantetheine</keyword>
<dbReference type="InterPro" id="IPR025110">
    <property type="entry name" value="AMP-bd_C"/>
</dbReference>
<organism evidence="8 9">
    <name type="scientific">Ketobacter alkanivorans</name>
    <dbReference type="NCBI Taxonomy" id="1917421"/>
    <lineage>
        <taxon>Bacteria</taxon>
        <taxon>Pseudomonadati</taxon>
        <taxon>Pseudomonadota</taxon>
        <taxon>Gammaproteobacteria</taxon>
        <taxon>Pseudomonadales</taxon>
        <taxon>Ketobacteraceae</taxon>
        <taxon>Ketobacter</taxon>
    </lineage>
</organism>
<dbReference type="Gene3D" id="1.10.1200.10">
    <property type="entry name" value="ACP-like"/>
    <property type="match status" value="1"/>
</dbReference>
<dbReference type="PROSITE" id="PS50075">
    <property type="entry name" value="CARRIER"/>
    <property type="match status" value="1"/>
</dbReference>
<evidence type="ECO:0000256" key="5">
    <source>
        <dbReference type="ARBA" id="ARBA00022832"/>
    </source>
</evidence>
<dbReference type="Proteomes" id="UP000235116">
    <property type="component" value="Chromosome"/>
</dbReference>
<keyword evidence="4" id="KW-0436">Ligase</keyword>
<dbReference type="GO" id="GO:0070566">
    <property type="term" value="F:adenylyltransferase activity"/>
    <property type="evidence" value="ECO:0007669"/>
    <property type="project" value="TreeGrafter"/>
</dbReference>
<evidence type="ECO:0000259" key="7">
    <source>
        <dbReference type="PROSITE" id="PS50075"/>
    </source>
</evidence>
<evidence type="ECO:0000256" key="6">
    <source>
        <dbReference type="ARBA" id="ARBA00023098"/>
    </source>
</evidence>
<dbReference type="InterPro" id="IPR045851">
    <property type="entry name" value="AMP-bd_C_sf"/>
</dbReference>
<dbReference type="InterPro" id="IPR020845">
    <property type="entry name" value="AMP-binding_CS"/>
</dbReference>
<protein>
    <recommendedName>
        <fullName evidence="7">Carrier domain-containing protein</fullName>
    </recommendedName>
</protein>
<accession>A0A2K9LTR4</accession>
<evidence type="ECO:0000313" key="8">
    <source>
        <dbReference type="EMBL" id="AUM14214.1"/>
    </source>
</evidence>
<evidence type="ECO:0000256" key="1">
    <source>
        <dbReference type="ARBA" id="ARBA00006432"/>
    </source>
</evidence>
<keyword evidence="3" id="KW-0597">Phosphoprotein</keyword>
<keyword evidence="9" id="KW-1185">Reference proteome</keyword>
<dbReference type="GO" id="GO:0005886">
    <property type="term" value="C:plasma membrane"/>
    <property type="evidence" value="ECO:0007669"/>
    <property type="project" value="TreeGrafter"/>
</dbReference>
<name>A0A2K9LTR4_9GAMM</name>
<dbReference type="InterPro" id="IPR040097">
    <property type="entry name" value="FAAL/FAAC"/>
</dbReference>
<dbReference type="PROSITE" id="PS00012">
    <property type="entry name" value="PHOSPHOPANTETHEINE"/>
    <property type="match status" value="1"/>
</dbReference>
<evidence type="ECO:0000256" key="2">
    <source>
        <dbReference type="ARBA" id="ARBA00022450"/>
    </source>
</evidence>
<keyword evidence="6" id="KW-0443">Lipid metabolism</keyword>
<dbReference type="GO" id="GO:0071766">
    <property type="term" value="P:Actinobacterium-type cell wall biogenesis"/>
    <property type="evidence" value="ECO:0007669"/>
    <property type="project" value="UniProtKB-ARBA"/>
</dbReference>
<dbReference type="OrthoDB" id="9757559at2"/>
<dbReference type="AlphaFoldDB" id="A0A2K9LTR4"/>
<proteinExistence type="inferred from homology"/>
<evidence type="ECO:0000256" key="4">
    <source>
        <dbReference type="ARBA" id="ARBA00022598"/>
    </source>
</evidence>
<evidence type="ECO:0000313" key="9">
    <source>
        <dbReference type="Proteomes" id="UP000235116"/>
    </source>
</evidence>
<dbReference type="SMART" id="SM00823">
    <property type="entry name" value="PKS_PP"/>
    <property type="match status" value="1"/>
</dbReference>
<dbReference type="PANTHER" id="PTHR22754:SF32">
    <property type="entry name" value="DISCO-INTERACTING PROTEIN 2"/>
    <property type="match status" value="1"/>
</dbReference>
<dbReference type="GO" id="GO:0031177">
    <property type="term" value="F:phosphopantetheine binding"/>
    <property type="evidence" value="ECO:0007669"/>
    <property type="project" value="InterPro"/>
</dbReference>
<reference evidence="9" key="1">
    <citation type="submission" date="2017-08" db="EMBL/GenBank/DDBJ databases">
        <title>Direct submision.</title>
        <authorList>
            <person name="Kim S.-J."/>
            <person name="Rhee S.-K."/>
        </authorList>
    </citation>
    <scope>NUCLEOTIDE SEQUENCE [LARGE SCALE GENOMIC DNA]</scope>
    <source>
        <strain evidence="9">GI5</strain>
    </source>
</reference>
<evidence type="ECO:0000256" key="3">
    <source>
        <dbReference type="ARBA" id="ARBA00022553"/>
    </source>
</evidence>
<dbReference type="Pfam" id="PF00550">
    <property type="entry name" value="PP-binding"/>
    <property type="match status" value="1"/>
</dbReference>
<dbReference type="Pfam" id="PF00501">
    <property type="entry name" value="AMP-binding"/>
    <property type="match status" value="1"/>
</dbReference>
<dbReference type="PANTHER" id="PTHR22754">
    <property type="entry name" value="DISCO-INTERACTING PROTEIN 2 DIP2 -RELATED"/>
    <property type="match status" value="1"/>
</dbReference>
<dbReference type="KEGG" id="kak:Kalk_18080"/>
<dbReference type="Gene3D" id="3.30.300.30">
    <property type="match status" value="1"/>
</dbReference>
<gene>
    <name evidence="8" type="ORF">Kalk_18080</name>
</gene>
<comment type="similarity">
    <text evidence="1">Belongs to the ATP-dependent AMP-binding enzyme family.</text>
</comment>
<dbReference type="CDD" id="cd05931">
    <property type="entry name" value="FAAL"/>
    <property type="match status" value="1"/>
</dbReference>
<dbReference type="FunFam" id="3.40.50.12780:FF:000013">
    <property type="entry name" value="Long-chain-fatty-acid--AMP ligase FadD32"/>
    <property type="match status" value="1"/>
</dbReference>
<dbReference type="Gene3D" id="3.40.50.12780">
    <property type="entry name" value="N-terminal domain of ligase-like"/>
    <property type="match status" value="1"/>
</dbReference>
<dbReference type="InterPro" id="IPR009081">
    <property type="entry name" value="PP-bd_ACP"/>
</dbReference>
<dbReference type="GO" id="GO:0016874">
    <property type="term" value="F:ligase activity"/>
    <property type="evidence" value="ECO:0007669"/>
    <property type="project" value="UniProtKB-KW"/>
</dbReference>
<feature type="domain" description="Carrier" evidence="7">
    <location>
        <begin position="606"/>
        <end position="683"/>
    </location>
</feature>
<dbReference type="SUPFAM" id="SSF56801">
    <property type="entry name" value="Acetyl-CoA synthetase-like"/>
    <property type="match status" value="1"/>
</dbReference>
<dbReference type="InterPro" id="IPR006162">
    <property type="entry name" value="Ppantetheine_attach_site"/>
</dbReference>
<dbReference type="SMART" id="SM01294">
    <property type="entry name" value="PKS_PP_betabranch"/>
    <property type="match status" value="1"/>
</dbReference>
<dbReference type="InterPro" id="IPR000873">
    <property type="entry name" value="AMP-dep_synth/lig_dom"/>
</dbReference>